<name>A0A3D8IMR3_9HELI</name>
<evidence type="ECO:0000256" key="2">
    <source>
        <dbReference type="ARBA" id="ARBA00022679"/>
    </source>
</evidence>
<feature type="binding site" evidence="3">
    <location>
        <position position="398"/>
    </location>
    <ligand>
        <name>Mn(2+)</name>
        <dbReference type="ChEBI" id="CHEBI:29035"/>
    </ligand>
</feature>
<dbReference type="Proteomes" id="UP000256379">
    <property type="component" value="Unassembled WGS sequence"/>
</dbReference>
<evidence type="ECO:0000313" key="6">
    <source>
        <dbReference type="Proteomes" id="UP000256379"/>
    </source>
</evidence>
<comment type="similarity">
    <text evidence="1 4">Belongs to the class-II DAHP synthase family.</text>
</comment>
<accession>A0A3D8IMR3</accession>
<sequence>MNTSKQNTWNKSSWRTFPIKQHPHYKDKNAIESVEKELTSFPPLVFAKEADSLKEKLAKASRGEAFLLQGGDCAESFSQFSANSIRDMFKIILQMSAILTFASGCPIVKVGRLAGQFAKPRSSDIETINGVSYPSYRGDLINSQDLDKREPDPLRLLKGYHQSASTLNLLRAFSQGGFANLEQVHNWNLGFVANNNFGKKYETLASDIAKSLAFMKACGIDIKTTRQLKEVSFYTSHEALVLNYEEALTRQDSLSGQWYDCSAHMLWIGERTRDTDHAHLEFLRGVKNPVGVKIGPNAIKDDILKICDILNPMNEEGRLNLIIRMGANTIDEKFPTLLQDIHKEGRRILWSCDPMHGNTKVARSGYKTRSFEDIISEIKSFFAIHQAEGSIAGGIHLEMTGANVTECVGGMQEISEDTLHTNYHTQCDPRLNATQALELSFMLAEILAQRNKRF</sequence>
<dbReference type="NCBIfam" id="TIGR01358">
    <property type="entry name" value="DAHP_synth_II"/>
    <property type="match status" value="1"/>
</dbReference>
<dbReference type="Pfam" id="PF01474">
    <property type="entry name" value="DAHP_synth_2"/>
    <property type="match status" value="1"/>
</dbReference>
<keyword evidence="6" id="KW-1185">Reference proteome</keyword>
<protein>
    <recommendedName>
        <fullName evidence="4">Phospho-2-dehydro-3-deoxyheptonate aldolase</fullName>
        <ecNumber evidence="4">2.5.1.54</ecNumber>
    </recommendedName>
</protein>
<feature type="binding site" evidence="3">
    <location>
        <position position="356"/>
    </location>
    <ligand>
        <name>Mn(2+)</name>
        <dbReference type="ChEBI" id="CHEBI:29035"/>
    </ligand>
</feature>
<feature type="binding site" evidence="3">
    <location>
        <position position="324"/>
    </location>
    <ligand>
        <name>phosphoenolpyruvate</name>
        <dbReference type="ChEBI" id="CHEBI:58702"/>
    </ligand>
</feature>
<feature type="binding site" evidence="3">
    <location>
        <position position="428"/>
    </location>
    <ligand>
        <name>Mn(2+)</name>
        <dbReference type="ChEBI" id="CHEBI:29035"/>
    </ligand>
</feature>
<keyword evidence="3" id="KW-0104">Cadmium</keyword>
<dbReference type="PANTHER" id="PTHR21337">
    <property type="entry name" value="PHOSPHO-2-DEHYDRO-3-DEOXYHEPTONATE ALDOLASE 1, 2"/>
    <property type="match status" value="1"/>
</dbReference>
<dbReference type="InterPro" id="IPR002480">
    <property type="entry name" value="DAHP_synth_2"/>
</dbReference>
<organism evidence="5 6">
    <name type="scientific">Helicobacter didelphidarum</name>
    <dbReference type="NCBI Taxonomy" id="2040648"/>
    <lineage>
        <taxon>Bacteria</taxon>
        <taxon>Pseudomonadati</taxon>
        <taxon>Campylobacterota</taxon>
        <taxon>Epsilonproteobacteria</taxon>
        <taxon>Campylobacterales</taxon>
        <taxon>Helicobacteraceae</taxon>
        <taxon>Helicobacter</taxon>
    </lineage>
</organism>
<dbReference type="RefSeq" id="WP_115542670.1">
    <property type="nucleotide sequence ID" value="NZ_NXLQ01000004.1"/>
</dbReference>
<dbReference type="EMBL" id="NXLQ01000004">
    <property type="protein sequence ID" value="RDU66548.1"/>
    <property type="molecule type" value="Genomic_DNA"/>
</dbReference>
<feature type="binding site" evidence="3">
    <location>
        <position position="112"/>
    </location>
    <ligand>
        <name>phosphoenolpyruvate</name>
        <dbReference type="ChEBI" id="CHEBI:58702"/>
    </ligand>
</feature>
<dbReference type="EC" id="2.5.1.54" evidence="4"/>
<comment type="cofactor">
    <cofactor evidence="3">
        <name>Mn(2+)</name>
        <dbReference type="ChEBI" id="CHEBI:29035"/>
    </cofactor>
    <cofactor evidence="3">
        <name>Co(2+)</name>
        <dbReference type="ChEBI" id="CHEBI:48828"/>
    </cofactor>
    <cofactor evidence="3">
        <name>Cd(2+)</name>
        <dbReference type="ChEBI" id="CHEBI:48775"/>
    </cofactor>
    <text evidence="3">Binds 1 divalent cation per subunit. The enzyme is active with manganese, cobalt or cadmium ions.</text>
</comment>
<proteinExistence type="inferred from homology"/>
<feature type="binding site" evidence="3">
    <location>
        <position position="73"/>
    </location>
    <ligand>
        <name>Mn(2+)</name>
        <dbReference type="ChEBI" id="CHEBI:29035"/>
    </ligand>
</feature>
<evidence type="ECO:0000313" key="5">
    <source>
        <dbReference type="EMBL" id="RDU66548.1"/>
    </source>
</evidence>
<comment type="caution">
    <text evidence="5">The sequence shown here is derived from an EMBL/GenBank/DDBJ whole genome shotgun (WGS) entry which is preliminary data.</text>
</comment>
<reference evidence="5 6" key="1">
    <citation type="submission" date="2018-04" db="EMBL/GenBank/DDBJ databases">
        <title>Novel Campyloabacter and Helicobacter Species and Strains.</title>
        <authorList>
            <person name="Mannion A.J."/>
            <person name="Shen Z."/>
            <person name="Fox J.G."/>
        </authorList>
    </citation>
    <scope>NUCLEOTIDE SEQUENCE [LARGE SCALE GENOMIC DNA]</scope>
    <source>
        <strain evidence="5 6">MIT 17-337</strain>
    </source>
</reference>
<evidence type="ECO:0000256" key="3">
    <source>
        <dbReference type="PIRSR" id="PIRSR602480-1"/>
    </source>
</evidence>
<dbReference type="PANTHER" id="PTHR21337:SF0">
    <property type="entry name" value="PHOSPHO-2-DEHYDRO-3-DEOXYHEPTONATE ALDOLASE"/>
    <property type="match status" value="1"/>
</dbReference>
<keyword evidence="4" id="KW-0057">Aromatic amino acid biosynthesis</keyword>
<dbReference type="GO" id="GO:0003849">
    <property type="term" value="F:3-deoxy-7-phosphoheptulonate synthase activity"/>
    <property type="evidence" value="ECO:0007669"/>
    <property type="project" value="UniProtKB-EC"/>
</dbReference>
<comment type="pathway">
    <text evidence="4">Metabolic intermediate biosynthesis; chorismate biosynthesis; chorismate from D-erythrose 4-phosphate and phosphoenolpyruvate: step 1/7.</text>
</comment>
<dbReference type="GO" id="GO:0009073">
    <property type="term" value="P:aromatic amino acid family biosynthetic process"/>
    <property type="evidence" value="ECO:0007669"/>
    <property type="project" value="UniProtKB-KW"/>
</dbReference>
<keyword evidence="3" id="KW-0464">Manganese</keyword>
<feature type="binding site" evidence="3">
    <location>
        <begin position="270"/>
        <end position="271"/>
    </location>
    <ligand>
        <name>phosphoenolpyruvate</name>
        <dbReference type="ChEBI" id="CHEBI:58702"/>
    </ligand>
</feature>
<dbReference type="InterPro" id="IPR013785">
    <property type="entry name" value="Aldolase_TIM"/>
</dbReference>
<gene>
    <name evidence="5" type="ORF">CQA53_03685</name>
</gene>
<dbReference type="OrthoDB" id="9766852at2"/>
<evidence type="ECO:0000256" key="1">
    <source>
        <dbReference type="ARBA" id="ARBA00008911"/>
    </source>
</evidence>
<evidence type="ECO:0000256" key="4">
    <source>
        <dbReference type="RuleBase" id="RU363071"/>
    </source>
</evidence>
<comment type="catalytic activity">
    <reaction evidence="4">
        <text>D-erythrose 4-phosphate + phosphoenolpyruvate + H2O = 7-phospho-2-dehydro-3-deoxy-D-arabino-heptonate + phosphate</text>
        <dbReference type="Rhea" id="RHEA:14717"/>
        <dbReference type="ChEBI" id="CHEBI:15377"/>
        <dbReference type="ChEBI" id="CHEBI:16897"/>
        <dbReference type="ChEBI" id="CHEBI:43474"/>
        <dbReference type="ChEBI" id="CHEBI:58394"/>
        <dbReference type="ChEBI" id="CHEBI:58702"/>
        <dbReference type="EC" id="2.5.1.54"/>
    </reaction>
</comment>
<keyword evidence="2 4" id="KW-0808">Transferase</keyword>
<dbReference type="AlphaFoldDB" id="A0A3D8IMR3"/>
<keyword evidence="4" id="KW-0028">Amino-acid biosynthesis</keyword>
<feature type="binding site" evidence="3">
    <location>
        <position position="293"/>
    </location>
    <ligand>
        <name>phosphoenolpyruvate</name>
        <dbReference type="ChEBI" id="CHEBI:58702"/>
    </ligand>
</feature>
<keyword evidence="3" id="KW-0170">Cobalt</keyword>
<dbReference type="Gene3D" id="3.20.20.70">
    <property type="entry name" value="Aldolase class I"/>
    <property type="match status" value="1"/>
</dbReference>
<dbReference type="GO" id="GO:0008652">
    <property type="term" value="P:amino acid biosynthetic process"/>
    <property type="evidence" value="ECO:0007669"/>
    <property type="project" value="UniProtKB-KW"/>
</dbReference>
<dbReference type="SUPFAM" id="SSF51569">
    <property type="entry name" value="Aldolase"/>
    <property type="match status" value="1"/>
</dbReference>